<dbReference type="RefSeq" id="WP_110502245.1">
    <property type="nucleotide sequence ID" value="NZ_QJVD01000022.1"/>
</dbReference>
<gene>
    <name evidence="2" type="ORF">CVV68_17260</name>
</gene>
<dbReference type="EMBL" id="QJVD01000022">
    <property type="protein sequence ID" value="PYI65626.1"/>
    <property type="molecule type" value="Genomic_DNA"/>
</dbReference>
<dbReference type="InterPro" id="IPR017517">
    <property type="entry name" value="Maleyloyr_isom"/>
</dbReference>
<dbReference type="SUPFAM" id="SSF55718">
    <property type="entry name" value="SCP-like"/>
    <property type="match status" value="1"/>
</dbReference>
<dbReference type="Proteomes" id="UP000247832">
    <property type="component" value="Unassembled WGS sequence"/>
</dbReference>
<organism evidence="2 3">
    <name type="scientific">Arthrobacter livingstonensis</name>
    <dbReference type="NCBI Taxonomy" id="670078"/>
    <lineage>
        <taxon>Bacteria</taxon>
        <taxon>Bacillati</taxon>
        <taxon>Actinomycetota</taxon>
        <taxon>Actinomycetes</taxon>
        <taxon>Micrococcales</taxon>
        <taxon>Micrococcaceae</taxon>
        <taxon>Arthrobacter</taxon>
    </lineage>
</organism>
<dbReference type="InterPro" id="IPR036527">
    <property type="entry name" value="SCP2_sterol-bd_dom_sf"/>
</dbReference>
<dbReference type="OrthoDB" id="5118203at2"/>
<feature type="domain" description="Mycothiol-dependent maleylpyruvate isomerase metal-binding" evidence="1">
    <location>
        <begin position="14"/>
        <end position="147"/>
    </location>
</feature>
<dbReference type="InterPro" id="IPR024344">
    <property type="entry name" value="MDMPI_metal-binding"/>
</dbReference>
<dbReference type="GO" id="GO:0046872">
    <property type="term" value="F:metal ion binding"/>
    <property type="evidence" value="ECO:0007669"/>
    <property type="project" value="InterPro"/>
</dbReference>
<reference evidence="2 3" key="1">
    <citation type="submission" date="2018-05" db="EMBL/GenBank/DDBJ databases">
        <title>Genetic diversity of glacier-inhabiting Cryobacterium bacteria in China and description of Cryobacterium mengkeensis sp. nov. and Arthrobacter glacialis sp. nov.</title>
        <authorList>
            <person name="Liu Q."/>
            <person name="Xin Y.-H."/>
        </authorList>
    </citation>
    <scope>NUCLEOTIDE SEQUENCE [LARGE SCALE GENOMIC DNA]</scope>
    <source>
        <strain evidence="2 3">LI2</strain>
    </source>
</reference>
<dbReference type="Pfam" id="PF11716">
    <property type="entry name" value="MDMPI_N"/>
    <property type="match status" value="1"/>
</dbReference>
<dbReference type="NCBIfam" id="TIGR03083">
    <property type="entry name" value="maleylpyruvate isomerase family mycothiol-dependent enzyme"/>
    <property type="match status" value="1"/>
</dbReference>
<keyword evidence="3" id="KW-1185">Reference proteome</keyword>
<comment type="caution">
    <text evidence="2">The sequence shown here is derived from an EMBL/GenBank/DDBJ whole genome shotgun (WGS) entry which is preliminary data.</text>
</comment>
<dbReference type="SUPFAM" id="SSF109854">
    <property type="entry name" value="DinB/YfiT-like putative metalloenzymes"/>
    <property type="match status" value="1"/>
</dbReference>
<name>A0A2V5LUL0_9MICC</name>
<evidence type="ECO:0000259" key="1">
    <source>
        <dbReference type="Pfam" id="PF11716"/>
    </source>
</evidence>
<protein>
    <recommendedName>
        <fullName evidence="1">Mycothiol-dependent maleylpyruvate isomerase metal-binding domain-containing protein</fullName>
    </recommendedName>
</protein>
<accession>A0A2V5LUL0</accession>
<dbReference type="AlphaFoldDB" id="A0A2V5LUL0"/>
<proteinExistence type="predicted"/>
<evidence type="ECO:0000313" key="2">
    <source>
        <dbReference type="EMBL" id="PYI65626.1"/>
    </source>
</evidence>
<dbReference type="Gene3D" id="1.20.120.450">
    <property type="entry name" value="dinb family like domain"/>
    <property type="match status" value="1"/>
</dbReference>
<evidence type="ECO:0000313" key="3">
    <source>
        <dbReference type="Proteomes" id="UP000247832"/>
    </source>
</evidence>
<dbReference type="InterPro" id="IPR034660">
    <property type="entry name" value="DinB/YfiT-like"/>
</dbReference>
<sequence>MTEISTAQLTDRLGAAADALAGKAAQLSDDDVRAATELPGWTRGHVLAHVANVADAVARQVEYALRGESIEFYDGGVGGRTQAIEMAAGKPAAEHQAKLDAALSRVLSALAALDAEQWKLRISYRDGTVYDGALALWRELVIHLADLDVGRGPETWSKEFCLYLIDFLAARVPEDSRLVLLPLALAPMTVGYGEDTVSVQGMLTDIAAWLAGRTPTLGSLRAEAAADSVDLPELLPWPSALKK</sequence>